<reference evidence="1 2" key="1">
    <citation type="submission" date="2021-01" db="EMBL/GenBank/DDBJ databases">
        <title>Genomic Encyclopedia of Type Strains, Phase IV (KMG-IV): sequencing the most valuable type-strain genomes for metagenomic binning, comparative biology and taxonomic classification.</title>
        <authorList>
            <person name="Goeker M."/>
        </authorList>
    </citation>
    <scope>NUCLEOTIDE SEQUENCE [LARGE SCALE GENOMIC DNA]</scope>
    <source>
        <strain evidence="1 2">DSM 23711</strain>
    </source>
</reference>
<gene>
    <name evidence="1" type="ORF">JOC48_002114</name>
</gene>
<sequence length="36" mass="4488">MLIKYYLFDKIGYWNRQKKFIRVEIYNSKLVVMDGD</sequence>
<protein>
    <submittedName>
        <fullName evidence="1">Uncharacterized protein</fullName>
    </submittedName>
</protein>
<organism evidence="1 2">
    <name type="scientific">Aquibacillus albus</name>
    <dbReference type="NCBI Taxonomy" id="1168171"/>
    <lineage>
        <taxon>Bacteria</taxon>
        <taxon>Bacillati</taxon>
        <taxon>Bacillota</taxon>
        <taxon>Bacilli</taxon>
        <taxon>Bacillales</taxon>
        <taxon>Bacillaceae</taxon>
        <taxon>Aquibacillus</taxon>
    </lineage>
</organism>
<keyword evidence="2" id="KW-1185">Reference proteome</keyword>
<dbReference type="EMBL" id="JAFBDR010000010">
    <property type="protein sequence ID" value="MBM7571615.1"/>
    <property type="molecule type" value="Genomic_DNA"/>
</dbReference>
<proteinExistence type="predicted"/>
<accession>A0ABS2N0I6</accession>
<name>A0ABS2N0I6_9BACI</name>
<evidence type="ECO:0000313" key="1">
    <source>
        <dbReference type="EMBL" id="MBM7571615.1"/>
    </source>
</evidence>
<evidence type="ECO:0000313" key="2">
    <source>
        <dbReference type="Proteomes" id="UP001296943"/>
    </source>
</evidence>
<comment type="caution">
    <text evidence="1">The sequence shown here is derived from an EMBL/GenBank/DDBJ whole genome shotgun (WGS) entry which is preliminary data.</text>
</comment>
<dbReference type="Proteomes" id="UP001296943">
    <property type="component" value="Unassembled WGS sequence"/>
</dbReference>